<dbReference type="Gene3D" id="1.25.40.10">
    <property type="entry name" value="Tetratricopeptide repeat domain"/>
    <property type="match status" value="1"/>
</dbReference>
<dbReference type="PANTHER" id="PTHR46423:SF1">
    <property type="entry name" value="RNA POLYMERASE II-ASSOCIATED PROTEIN 3"/>
    <property type="match status" value="1"/>
</dbReference>
<evidence type="ECO:0000313" key="3">
    <source>
        <dbReference type="Proteomes" id="UP001063166"/>
    </source>
</evidence>
<dbReference type="GO" id="GO:0101031">
    <property type="term" value="C:protein folding chaperone complex"/>
    <property type="evidence" value="ECO:0007669"/>
    <property type="project" value="TreeGrafter"/>
</dbReference>
<dbReference type="SMART" id="SM00028">
    <property type="entry name" value="TPR"/>
    <property type="match status" value="2"/>
</dbReference>
<gene>
    <name evidence="2" type="ORF">LshimejAT787_0410420</name>
</gene>
<dbReference type="SUPFAM" id="SSF48452">
    <property type="entry name" value="TPR-like"/>
    <property type="match status" value="1"/>
</dbReference>
<keyword evidence="1" id="KW-0802">TPR repeat</keyword>
<keyword evidence="3" id="KW-1185">Reference proteome</keyword>
<dbReference type="InterPro" id="IPR051966">
    <property type="entry name" value="RPAP3"/>
</dbReference>
<dbReference type="Proteomes" id="UP001063166">
    <property type="component" value="Unassembled WGS sequence"/>
</dbReference>
<sequence>MAELRFKPDDPLNPCDPASLSLGEQGVFDRIKAGQSPLSNPAIQAMLSHPAQRENLVSALVQTMKQDAEERARTGESVMDQIKREKAEWAAADARAAALKAQGNAAFSQGDFKQAFLVYSACAMLSPHEPVYTLNRSAAALKLGCFEQAEQDAGLVLRFGTAKAYFRRAQARKFLGNLGGADEDLVEARKLQPGDKCIEEEMNEVRRLKGLSEAELRSWVTAQGATRPRNIYGSTKAMEARIEELTKG</sequence>
<dbReference type="PANTHER" id="PTHR46423">
    <property type="entry name" value="RNA POLYMERASE II-ASSOCIATED PROTEIN 3"/>
    <property type="match status" value="1"/>
</dbReference>
<dbReference type="InterPro" id="IPR011990">
    <property type="entry name" value="TPR-like_helical_dom_sf"/>
</dbReference>
<evidence type="ECO:0000313" key="2">
    <source>
        <dbReference type="EMBL" id="GLB37991.1"/>
    </source>
</evidence>
<reference evidence="2" key="1">
    <citation type="submission" date="2022-07" db="EMBL/GenBank/DDBJ databases">
        <title>The genome of Lyophyllum shimeji provides insight into the initial evolution of ectomycorrhizal fungal genome.</title>
        <authorList>
            <person name="Kobayashi Y."/>
            <person name="Shibata T."/>
            <person name="Hirakawa H."/>
            <person name="Shigenobu S."/>
            <person name="Nishiyama T."/>
            <person name="Yamada A."/>
            <person name="Hasebe M."/>
            <person name="Kawaguchi M."/>
        </authorList>
    </citation>
    <scope>NUCLEOTIDE SEQUENCE</scope>
    <source>
        <strain evidence="2">AT787</strain>
    </source>
</reference>
<dbReference type="AlphaFoldDB" id="A0A9P3UP66"/>
<dbReference type="InterPro" id="IPR019734">
    <property type="entry name" value="TPR_rpt"/>
</dbReference>
<name>A0A9P3UP66_LYOSH</name>
<dbReference type="OrthoDB" id="629492at2759"/>
<comment type="caution">
    <text evidence="2">The sequence shown here is derived from an EMBL/GenBank/DDBJ whole genome shotgun (WGS) entry which is preliminary data.</text>
</comment>
<evidence type="ECO:0000256" key="1">
    <source>
        <dbReference type="ARBA" id="ARBA00022803"/>
    </source>
</evidence>
<accession>A0A9P3UP66</accession>
<organism evidence="2 3">
    <name type="scientific">Lyophyllum shimeji</name>
    <name type="common">Hon-shimeji</name>
    <name type="synonym">Tricholoma shimeji</name>
    <dbReference type="NCBI Taxonomy" id="47721"/>
    <lineage>
        <taxon>Eukaryota</taxon>
        <taxon>Fungi</taxon>
        <taxon>Dikarya</taxon>
        <taxon>Basidiomycota</taxon>
        <taxon>Agaricomycotina</taxon>
        <taxon>Agaricomycetes</taxon>
        <taxon>Agaricomycetidae</taxon>
        <taxon>Agaricales</taxon>
        <taxon>Tricholomatineae</taxon>
        <taxon>Lyophyllaceae</taxon>
        <taxon>Lyophyllum</taxon>
    </lineage>
</organism>
<dbReference type="EMBL" id="BRPK01000004">
    <property type="protein sequence ID" value="GLB37991.1"/>
    <property type="molecule type" value="Genomic_DNA"/>
</dbReference>
<proteinExistence type="predicted"/>
<protein>
    <submittedName>
        <fullName evidence="2">Response to arachidonic acid</fullName>
    </submittedName>
</protein>